<gene>
    <name evidence="1" type="ordered locus">Ctu_30930</name>
</gene>
<reference evidence="2" key="2">
    <citation type="journal article" date="2011" name="J. Bacteriol.">
        <title>Complete genome sequence of Cronobacter turicensis LMG 23827, a food-borne pathogen causing deaths in neonates.</title>
        <authorList>
            <person name="Stephan R."/>
            <person name="Lehner A."/>
            <person name="Tischler P."/>
            <person name="Rattei T."/>
        </authorList>
    </citation>
    <scope>NUCLEOTIDE SEQUENCE [LARGE SCALE GENOMIC DNA]</scope>
    <source>
        <strain evidence="2">DSM 18703 / CCUG 55852 / LMG 23827 / z3032</strain>
    </source>
</reference>
<dbReference type="AlphaFoldDB" id="C9XXN1"/>
<protein>
    <submittedName>
        <fullName evidence="1">Uncharacterized protein</fullName>
    </submittedName>
</protein>
<evidence type="ECO:0000313" key="2">
    <source>
        <dbReference type="Proteomes" id="UP000002069"/>
    </source>
</evidence>
<evidence type="ECO:0000313" key="1">
    <source>
        <dbReference type="EMBL" id="CBA32795.1"/>
    </source>
</evidence>
<name>C9XXN1_CROTZ</name>
<reference evidence="1 2" key="1">
    <citation type="journal article" date="2010" name="J. Bacteriol.">
        <title>Complete Genome Sequence of Cronobacter turicensis LMG 23827, a foodborne pathogen causing deaths in neonates.</title>
        <authorList>
            <person name="Stephan R."/>
            <person name="Lehner A."/>
            <person name="Tischler P."/>
            <person name="Rattei T."/>
        </authorList>
    </citation>
    <scope>NUCLEOTIDE SEQUENCE [LARGE SCALE GENOMIC DNA]</scope>
    <source>
        <strain evidence="2">DSM 18703 / CCUG 55852 / LMG 23827 / z3032</strain>
    </source>
</reference>
<dbReference type="Proteomes" id="UP000002069">
    <property type="component" value="Chromosome"/>
</dbReference>
<dbReference type="KEGG" id="ctu:CTU_30930"/>
<accession>C9XXN1</accession>
<dbReference type="EMBL" id="FN543093">
    <property type="protein sequence ID" value="CBA32795.1"/>
    <property type="molecule type" value="Genomic_DNA"/>
</dbReference>
<organism evidence="1 2">
    <name type="scientific">Cronobacter turicensis (strain DSM 18703 / CCUG 55852 / LMG 23827 / z3032)</name>
    <dbReference type="NCBI Taxonomy" id="693216"/>
    <lineage>
        <taxon>Bacteria</taxon>
        <taxon>Pseudomonadati</taxon>
        <taxon>Pseudomonadota</taxon>
        <taxon>Gammaproteobacteria</taxon>
        <taxon>Enterobacterales</taxon>
        <taxon>Enterobacteriaceae</taxon>
        <taxon>Cronobacter</taxon>
    </lineage>
</organism>
<sequence>MHGKQNHPQIALCWIANAARHFSPGHSRIKMGETSTPYPADIAEPLEPVQAIPEASQFIIYDTHQEHAWMLMLSTDDSYFSGRRECRDVVMANAWLRSEWFPWPDVGVITWLLPSLRGQLRIYQASAPRQLKAVKTGSPLISMQKQLPVPTNITFDDLYPKLTLSGRAISIT</sequence>
<dbReference type="HOGENOM" id="CLU_1554235_0_0_6"/>
<proteinExistence type="predicted"/>
<keyword evidence="2" id="KW-1185">Reference proteome</keyword>